<accession>A0A7M7KDH2</accession>
<dbReference type="EnsemblMetazoa" id="XM_022803686">
    <property type="protein sequence ID" value="XP_022659421"/>
    <property type="gene ID" value="LOC111249616"/>
</dbReference>
<reference evidence="6" key="1">
    <citation type="submission" date="2021-01" db="UniProtKB">
        <authorList>
            <consortium name="EnsemblMetazoa"/>
        </authorList>
    </citation>
    <scope>IDENTIFICATION</scope>
</reference>
<feature type="region of interest" description="Disordered" evidence="3">
    <location>
        <begin position="80"/>
        <end position="102"/>
    </location>
</feature>
<feature type="compositionally biased region" description="Polar residues" evidence="3">
    <location>
        <begin position="84"/>
        <end position="101"/>
    </location>
</feature>
<organism evidence="6 7">
    <name type="scientific">Varroa destructor</name>
    <name type="common">Honeybee mite</name>
    <dbReference type="NCBI Taxonomy" id="109461"/>
    <lineage>
        <taxon>Eukaryota</taxon>
        <taxon>Metazoa</taxon>
        <taxon>Ecdysozoa</taxon>
        <taxon>Arthropoda</taxon>
        <taxon>Chelicerata</taxon>
        <taxon>Arachnida</taxon>
        <taxon>Acari</taxon>
        <taxon>Parasitiformes</taxon>
        <taxon>Mesostigmata</taxon>
        <taxon>Gamasina</taxon>
        <taxon>Dermanyssoidea</taxon>
        <taxon>Varroidae</taxon>
        <taxon>Varroa</taxon>
    </lineage>
</organism>
<evidence type="ECO:0000259" key="4">
    <source>
        <dbReference type="Pfam" id="PF01936"/>
    </source>
</evidence>
<proteinExistence type="predicted"/>
<dbReference type="EnsemblMetazoa" id="XM_022803687">
    <property type="protein sequence ID" value="XP_022659422"/>
    <property type="gene ID" value="LOC111249616"/>
</dbReference>
<dbReference type="InterPro" id="IPR021139">
    <property type="entry name" value="NYN"/>
</dbReference>
<dbReference type="InterPro" id="IPR034189">
    <property type="entry name" value="MARF1_RRM1"/>
</dbReference>
<dbReference type="RefSeq" id="XP_022659422.1">
    <property type="nucleotide sequence ID" value="XM_022803687.1"/>
</dbReference>
<feature type="compositionally biased region" description="Basic and acidic residues" evidence="3">
    <location>
        <begin position="508"/>
        <end position="521"/>
    </location>
</feature>
<feature type="compositionally biased region" description="Acidic residues" evidence="3">
    <location>
        <begin position="567"/>
        <end position="576"/>
    </location>
</feature>
<dbReference type="InterPro" id="IPR012677">
    <property type="entry name" value="Nucleotide-bd_a/b_plait_sf"/>
</dbReference>
<dbReference type="PANTHER" id="PTHR14379:SF3">
    <property type="entry name" value="MEIOSIS REGULATOR AND MRNA STABILITY FACTOR 1"/>
    <property type="match status" value="1"/>
</dbReference>
<name>A0A7M7KDH2_VARDE</name>
<evidence type="ECO:0000313" key="7">
    <source>
        <dbReference type="Proteomes" id="UP000594260"/>
    </source>
</evidence>
<dbReference type="RefSeq" id="XP_022659423.1">
    <property type="nucleotide sequence ID" value="XM_022803688.1"/>
</dbReference>
<protein>
    <recommendedName>
        <fullName evidence="8">Limkain-b1</fullName>
    </recommendedName>
</protein>
<evidence type="ECO:0000259" key="5">
    <source>
        <dbReference type="Pfam" id="PF11608"/>
    </source>
</evidence>
<dbReference type="GO" id="GO:0005777">
    <property type="term" value="C:peroxisome"/>
    <property type="evidence" value="ECO:0007669"/>
    <property type="project" value="InterPro"/>
</dbReference>
<dbReference type="KEGG" id="vde:111249616"/>
<dbReference type="EnsemblMetazoa" id="XM_022803688">
    <property type="protein sequence ID" value="XP_022659423"/>
    <property type="gene ID" value="LOC111249616"/>
</dbReference>
<feature type="domain" description="MARF1 RNA recognition motif 1" evidence="5">
    <location>
        <begin position="387"/>
        <end position="461"/>
    </location>
</feature>
<dbReference type="GO" id="GO:0004540">
    <property type="term" value="F:RNA nuclease activity"/>
    <property type="evidence" value="ECO:0007669"/>
    <property type="project" value="InterPro"/>
</dbReference>
<feature type="compositionally biased region" description="Polar residues" evidence="3">
    <location>
        <begin position="461"/>
        <end position="501"/>
    </location>
</feature>
<evidence type="ECO:0000256" key="1">
    <source>
        <dbReference type="ARBA" id="ARBA00022737"/>
    </source>
</evidence>
<dbReference type="InParanoid" id="A0A7M7KDH2"/>
<feature type="region of interest" description="Disordered" evidence="3">
    <location>
        <begin position="668"/>
        <end position="688"/>
    </location>
</feature>
<dbReference type="OrthoDB" id="6511403at2759"/>
<dbReference type="InterPro" id="IPR024768">
    <property type="entry name" value="Marf1"/>
</dbReference>
<evidence type="ECO:0008006" key="8">
    <source>
        <dbReference type="Google" id="ProtNLM"/>
    </source>
</evidence>
<evidence type="ECO:0000313" key="6">
    <source>
        <dbReference type="EnsemblMetazoa" id="XP_022659422"/>
    </source>
</evidence>
<feature type="region of interest" description="Disordered" evidence="3">
    <location>
        <begin position="458"/>
        <end position="521"/>
    </location>
</feature>
<feature type="domain" description="NYN" evidence="4">
    <location>
        <begin position="203"/>
        <end position="344"/>
    </location>
</feature>
<dbReference type="GO" id="GO:0010468">
    <property type="term" value="P:regulation of gene expression"/>
    <property type="evidence" value="ECO:0007669"/>
    <property type="project" value="InterPro"/>
</dbReference>
<keyword evidence="1" id="KW-0677">Repeat</keyword>
<dbReference type="GO" id="GO:0003723">
    <property type="term" value="F:RNA binding"/>
    <property type="evidence" value="ECO:0007669"/>
    <property type="project" value="UniProtKB-KW"/>
</dbReference>
<dbReference type="Gene3D" id="3.30.70.330">
    <property type="match status" value="1"/>
</dbReference>
<evidence type="ECO:0000256" key="3">
    <source>
        <dbReference type="SAM" id="MobiDB-lite"/>
    </source>
</evidence>
<keyword evidence="7" id="KW-1185">Reference proteome</keyword>
<dbReference type="Proteomes" id="UP000594260">
    <property type="component" value="Unplaced"/>
</dbReference>
<dbReference type="Pfam" id="PF11608">
    <property type="entry name" value="RRM_MARF1"/>
    <property type="match status" value="1"/>
</dbReference>
<feature type="region of interest" description="Disordered" evidence="3">
    <location>
        <begin position="548"/>
        <end position="584"/>
    </location>
</feature>
<dbReference type="Pfam" id="PF01936">
    <property type="entry name" value="NYN"/>
    <property type="match status" value="1"/>
</dbReference>
<sequence>MSHKKRFQVIAGNCGHYNCNCRPHTNQPASAILPTLTSTHHGVYAIHNMMPPVQVQANNLPTHSGCRVPQGAMVPFSVGMRPASGTNSDPSQTQLSQTSILNPPLSRSFGCAGSSTNSRGGLYNSFVGYNSMRRVAQPLVCSQDYPMVRNNSISSSLGIYQKSHDNREAANSMGGPPLPQCQGYHNKLANTAENRRSPQSRPVLILWDVENVQVPRDVPVTHAVYAVRTYVQHALNGNSWFETDFAVACDVFRHPTKRVAEMNDAQITVIHVNSMSKNAADMKLKSYMHKFATMFSQQSACVVLISGDVNFAPELHLARHHAKLQILLLHNHMTPYALREIAHYADDFYRVVMSTPNLEGPASVWTDGVCLPQQQQRPLAKQLTHIVVANLPEDVETNKISKRLLKLTENTGGRVVNVRGSLALMKFPSSQNATRALARITERDVCGHRVLAYFVDGPGSRSKSISGRPNTESSKSVSTFTNRESHSSGEPTHSNTSSDSADTPCALDRSHEAPGDSRSLRISPRADHCLRESQLNSGAFDSACTIEPLDGQADSSPCGTSSSGTRDDDDDDDDDDSSSHCSSQLCPSIENLHERVEAPYTYSQNTNMEDARGRSLLSFLLPGSIEKDHPNSYSSAISLNGIGLYSENVLREGASCTSCTCEKNDLSSKTKGEINPESPDIAQPPKPRHSSCIIHHGRLLSGLDASAERQSCISHFDNCEASKYNDMLGHDLLKFEHEYGRRHASGATFAFGQTDADDGCAACTGTSRYAGSTQLDKKAGDTRRNCLSAGHRGSSRRTCLYGLHHTRLEKTIIMLAYVVYKILNKHQLLSSSLLGNCTGNGGNAFGDSISRYVLFGQSAYWA</sequence>
<dbReference type="GO" id="GO:1905762">
    <property type="term" value="F:CCR4-NOT complex binding"/>
    <property type="evidence" value="ECO:0007669"/>
    <property type="project" value="TreeGrafter"/>
</dbReference>
<keyword evidence="2" id="KW-0694">RNA-binding</keyword>
<dbReference type="GeneID" id="111249616"/>
<dbReference type="PANTHER" id="PTHR14379">
    <property type="entry name" value="LIMKAIN B LKAP"/>
    <property type="match status" value="1"/>
</dbReference>
<evidence type="ECO:0000256" key="2">
    <source>
        <dbReference type="ARBA" id="ARBA00022884"/>
    </source>
</evidence>
<dbReference type="RefSeq" id="XP_022659421.1">
    <property type="nucleotide sequence ID" value="XM_022803686.1"/>
</dbReference>
<dbReference type="AlphaFoldDB" id="A0A7M7KDH2"/>